<dbReference type="GO" id="GO:0017057">
    <property type="term" value="F:6-phosphogluconolactonase activity"/>
    <property type="evidence" value="ECO:0007669"/>
    <property type="project" value="TreeGrafter"/>
</dbReference>
<evidence type="ECO:0000313" key="4">
    <source>
        <dbReference type="Proteomes" id="UP000195981"/>
    </source>
</evidence>
<dbReference type="InterPro" id="IPR015943">
    <property type="entry name" value="WD40/YVTN_repeat-like_dom_sf"/>
</dbReference>
<reference evidence="3 4" key="1">
    <citation type="submission" date="2017-02" db="EMBL/GenBank/DDBJ databases">
        <authorList>
            <person name="Peterson S.W."/>
        </authorList>
    </citation>
    <scope>NUCLEOTIDE SEQUENCE [LARGE SCALE GENOMIC DNA]</scope>
    <source>
        <strain evidence="3 4">CIP104813</strain>
    </source>
</reference>
<dbReference type="Pfam" id="PF10282">
    <property type="entry name" value="Lactonase"/>
    <property type="match status" value="1"/>
</dbReference>
<dbReference type="OrthoDB" id="9790815at2"/>
<dbReference type="Proteomes" id="UP000195981">
    <property type="component" value="Unassembled WGS sequence"/>
</dbReference>
<dbReference type="InterPro" id="IPR011048">
    <property type="entry name" value="Haem_d1_sf"/>
</dbReference>
<dbReference type="InterPro" id="IPR019405">
    <property type="entry name" value="Lactonase_7-beta_prop"/>
</dbReference>
<dbReference type="PANTHER" id="PTHR30344">
    <property type="entry name" value="6-PHOSPHOGLUCONOLACTONASE-RELATED"/>
    <property type="match status" value="1"/>
</dbReference>
<name>A0A1X6X988_9MICO</name>
<dbReference type="SUPFAM" id="SSF51004">
    <property type="entry name" value="C-terminal (heme d1) domain of cytochrome cd1-nitrite reductase"/>
    <property type="match status" value="1"/>
</dbReference>
<dbReference type="RefSeq" id="WP_087105217.1">
    <property type="nucleotide sequence ID" value="NZ_FWFG01000116.1"/>
</dbReference>
<evidence type="ECO:0000256" key="2">
    <source>
        <dbReference type="SAM" id="MobiDB-lite"/>
    </source>
</evidence>
<organism evidence="3 4">
    <name type="scientific">Brachybacterium nesterenkovii</name>
    <dbReference type="NCBI Taxonomy" id="47847"/>
    <lineage>
        <taxon>Bacteria</taxon>
        <taxon>Bacillati</taxon>
        <taxon>Actinomycetota</taxon>
        <taxon>Actinomycetes</taxon>
        <taxon>Micrococcales</taxon>
        <taxon>Dermabacteraceae</taxon>
        <taxon>Brachybacterium</taxon>
    </lineage>
</organism>
<dbReference type="InterPro" id="IPR050282">
    <property type="entry name" value="Cycloisomerase_2"/>
</dbReference>
<dbReference type="EMBL" id="FWFG01000116">
    <property type="protein sequence ID" value="SLM95715.1"/>
    <property type="molecule type" value="Genomic_DNA"/>
</dbReference>
<protein>
    <submittedName>
        <fullName evidence="3">Putative secreted protein</fullName>
    </submittedName>
</protein>
<accession>A0A1X6X988</accession>
<feature type="region of interest" description="Disordered" evidence="2">
    <location>
        <begin position="235"/>
        <end position="256"/>
    </location>
</feature>
<dbReference type="AlphaFoldDB" id="A0A1X6X988"/>
<gene>
    <name evidence="3" type="ORF">FM110_13245</name>
</gene>
<proteinExistence type="inferred from homology"/>
<comment type="similarity">
    <text evidence="1">Belongs to the cycloisomerase 2 family.</text>
</comment>
<evidence type="ECO:0000256" key="1">
    <source>
        <dbReference type="ARBA" id="ARBA00005564"/>
    </source>
</evidence>
<keyword evidence="4" id="KW-1185">Reference proteome</keyword>
<dbReference type="PANTHER" id="PTHR30344:SF1">
    <property type="entry name" value="6-PHOSPHOGLUCONOLACTONASE"/>
    <property type="match status" value="1"/>
</dbReference>
<evidence type="ECO:0000313" key="3">
    <source>
        <dbReference type="EMBL" id="SLM95715.1"/>
    </source>
</evidence>
<sequence>MTVSAPSAPTAVIATGAYTSASRGRGRGVTLWALNRADLTMRELATVELEDPSFLLWSEDGTLLHVVQETSPTRLTTLRVAADGAGAEVLGDLELTGSGGCHAAPGLREGTLVVTDYASGHVEVVRLDEEGRPVAVLDVCDQDSYRPAREGHPHQAVVLPGTELLAVSDLGMDRVYLYKQDPAGTIDLTGEISAPRFSGPRHLAADHESRTVYVACELSGQIVDFTRIEATAEQPGPAFSAGRPLRASGRDGENRPSHIEVSRHENHLFVANRGPNTISAFSLGMMRPELVSEIEVGAEPRHFARVAELMLVAAQEGDRIDVLRWDGMRLGTAADPVPAPSVACIAPRP</sequence>
<dbReference type="Gene3D" id="2.130.10.10">
    <property type="entry name" value="YVTN repeat-like/Quinoprotein amine dehydrogenase"/>
    <property type="match status" value="1"/>
</dbReference>